<dbReference type="AlphaFoldDB" id="A0A1C6VC37"/>
<dbReference type="Gene3D" id="1.10.340.30">
    <property type="entry name" value="Hypothetical protein, domain 2"/>
    <property type="match status" value="1"/>
</dbReference>
<dbReference type="GO" id="GO:0005737">
    <property type="term" value="C:cytoplasm"/>
    <property type="evidence" value="ECO:0007669"/>
    <property type="project" value="TreeGrafter"/>
</dbReference>
<keyword evidence="11" id="KW-0010">Activator</keyword>
<keyword evidence="5" id="KW-0808">Transferase</keyword>
<dbReference type="InterPro" id="IPR003265">
    <property type="entry name" value="HhH-GPD_domain"/>
</dbReference>
<dbReference type="GO" id="GO:0008725">
    <property type="term" value="F:DNA-3-methyladenine glycosylase activity"/>
    <property type="evidence" value="ECO:0007669"/>
    <property type="project" value="TreeGrafter"/>
</dbReference>
<dbReference type="SMART" id="SM00478">
    <property type="entry name" value="ENDO3c"/>
    <property type="match status" value="1"/>
</dbReference>
<dbReference type="PROSITE" id="PS00041">
    <property type="entry name" value="HTH_ARAC_FAMILY_1"/>
    <property type="match status" value="1"/>
</dbReference>
<keyword evidence="9" id="KW-0805">Transcription regulation</keyword>
<dbReference type="InterPro" id="IPR037046">
    <property type="entry name" value="AlkA_N_sf"/>
</dbReference>
<evidence type="ECO:0000313" key="15">
    <source>
        <dbReference type="EMBL" id="SCL63825.1"/>
    </source>
</evidence>
<feature type="domain" description="HTH araC/xylS-type" evidence="14">
    <location>
        <begin position="87"/>
        <end position="185"/>
    </location>
</feature>
<name>A0A1C6VC37_9ACTN</name>
<dbReference type="OrthoDB" id="9811249at2"/>
<dbReference type="GO" id="GO:0006285">
    <property type="term" value="P:base-excision repair, AP site formation"/>
    <property type="evidence" value="ECO:0007669"/>
    <property type="project" value="TreeGrafter"/>
</dbReference>
<reference evidence="16 18" key="2">
    <citation type="submission" date="2022-10" db="EMBL/GenBank/DDBJ databases">
        <title>The complete genomes of actinobacterial strains from the NBC collection.</title>
        <authorList>
            <person name="Joergensen T.S."/>
            <person name="Alvarez Arevalo M."/>
            <person name="Sterndorff E.B."/>
            <person name="Faurdal D."/>
            <person name="Vuksanovic O."/>
            <person name="Mourched A.-S."/>
            <person name="Charusanti P."/>
            <person name="Shaw S."/>
            <person name="Blin K."/>
            <person name="Weber T."/>
        </authorList>
    </citation>
    <scope>NUCLEOTIDE SEQUENCE [LARGE SCALE GENOMIC DNA]</scope>
    <source>
        <strain evidence="16 18">NBC 01809</strain>
    </source>
</reference>
<keyword evidence="4" id="KW-0489">Methyltransferase</keyword>
<dbReference type="SUPFAM" id="SSF57884">
    <property type="entry name" value="Ada DNA repair protein, N-terminal domain (N-Ada 10)"/>
    <property type="match status" value="1"/>
</dbReference>
<dbReference type="Gene3D" id="1.10.10.60">
    <property type="entry name" value="Homeodomain-like"/>
    <property type="match status" value="1"/>
</dbReference>
<evidence type="ECO:0000256" key="10">
    <source>
        <dbReference type="ARBA" id="ARBA00023125"/>
    </source>
</evidence>
<dbReference type="FunFam" id="3.40.10.10:FF:000001">
    <property type="entry name" value="DNA-3-methyladenine glycosylase 2"/>
    <property type="match status" value="1"/>
</dbReference>
<dbReference type="GO" id="GO:0032131">
    <property type="term" value="F:alkylated DNA binding"/>
    <property type="evidence" value="ECO:0007669"/>
    <property type="project" value="TreeGrafter"/>
</dbReference>
<dbReference type="Pfam" id="PF06029">
    <property type="entry name" value="AlkA_N"/>
    <property type="match status" value="1"/>
</dbReference>
<dbReference type="PANTHER" id="PTHR43003">
    <property type="entry name" value="DNA-3-METHYLADENINE GLYCOSYLASE"/>
    <property type="match status" value="1"/>
</dbReference>
<evidence type="ECO:0000313" key="17">
    <source>
        <dbReference type="Proteomes" id="UP000199343"/>
    </source>
</evidence>
<accession>A0A1C6VC37</accession>
<keyword evidence="12" id="KW-0804">Transcription</keyword>
<keyword evidence="7" id="KW-0227">DNA damage</keyword>
<keyword evidence="18" id="KW-1185">Reference proteome</keyword>
<dbReference type="InterPro" id="IPR023170">
    <property type="entry name" value="HhH_base_excis_C"/>
</dbReference>
<dbReference type="Gene3D" id="1.10.1670.10">
    <property type="entry name" value="Helix-hairpin-Helix base-excision DNA repair enzymes (C-terminal)"/>
    <property type="match status" value="1"/>
</dbReference>
<dbReference type="InterPro" id="IPR009057">
    <property type="entry name" value="Homeodomain-like_sf"/>
</dbReference>
<dbReference type="InterPro" id="IPR051912">
    <property type="entry name" value="Alkylbase_DNA_Glycosylase/TA"/>
</dbReference>
<dbReference type="EC" id="3.2.2.21" evidence="3"/>
<dbReference type="InterPro" id="IPR004026">
    <property type="entry name" value="Ada_DNA_repair_Zn-bd"/>
</dbReference>
<dbReference type="Pfam" id="PF12833">
    <property type="entry name" value="HTH_18"/>
    <property type="match status" value="1"/>
</dbReference>
<keyword evidence="6" id="KW-0479">Metal-binding</keyword>
<dbReference type="Proteomes" id="UP001334804">
    <property type="component" value="Chromosome"/>
</dbReference>
<evidence type="ECO:0000259" key="14">
    <source>
        <dbReference type="PROSITE" id="PS01124"/>
    </source>
</evidence>
<dbReference type="SUPFAM" id="SSF55945">
    <property type="entry name" value="TATA-box binding protein-like"/>
    <property type="match status" value="1"/>
</dbReference>
<reference evidence="15 17" key="1">
    <citation type="submission" date="2016-06" db="EMBL/GenBank/DDBJ databases">
        <authorList>
            <person name="Kjaerup R.B."/>
            <person name="Dalgaard T.S."/>
            <person name="Juul-Madsen H.R."/>
        </authorList>
    </citation>
    <scope>NUCLEOTIDE SEQUENCE [LARGE SCALE GENOMIC DNA]</scope>
    <source>
        <strain evidence="15 17">DSM 43363</strain>
    </source>
</reference>
<dbReference type="InterPro" id="IPR018060">
    <property type="entry name" value="HTH_AraC"/>
</dbReference>
<dbReference type="GO" id="GO:0032993">
    <property type="term" value="C:protein-DNA complex"/>
    <property type="evidence" value="ECO:0007669"/>
    <property type="project" value="TreeGrafter"/>
</dbReference>
<evidence type="ECO:0000256" key="2">
    <source>
        <dbReference type="ARBA" id="ARBA00001947"/>
    </source>
</evidence>
<keyword evidence="13" id="KW-0234">DNA repair</keyword>
<dbReference type="SUPFAM" id="SSF48150">
    <property type="entry name" value="DNA-glycosylase"/>
    <property type="match status" value="2"/>
</dbReference>
<dbReference type="InterPro" id="IPR035451">
    <property type="entry name" value="Ada-like_dom_sf"/>
</dbReference>
<dbReference type="RefSeq" id="WP_091628033.1">
    <property type="nucleotide sequence ID" value="NZ_CP109071.1"/>
</dbReference>
<dbReference type="GO" id="GO:0008168">
    <property type="term" value="F:methyltransferase activity"/>
    <property type="evidence" value="ECO:0007669"/>
    <property type="project" value="UniProtKB-KW"/>
</dbReference>
<keyword evidence="10" id="KW-0238">DNA-binding</keyword>
<evidence type="ECO:0000313" key="18">
    <source>
        <dbReference type="Proteomes" id="UP001334804"/>
    </source>
</evidence>
<dbReference type="SMART" id="SM00342">
    <property type="entry name" value="HTH_ARAC"/>
    <property type="match status" value="1"/>
</dbReference>
<dbReference type="Gene3D" id="3.40.10.10">
    <property type="entry name" value="DNA Methylphosphotriester Repair Domain"/>
    <property type="match status" value="1"/>
</dbReference>
<dbReference type="Pfam" id="PF02805">
    <property type="entry name" value="Ada_Zn_binding"/>
    <property type="match status" value="1"/>
</dbReference>
<evidence type="ECO:0000256" key="13">
    <source>
        <dbReference type="ARBA" id="ARBA00023204"/>
    </source>
</evidence>
<dbReference type="CDD" id="cd00056">
    <property type="entry name" value="ENDO3c"/>
    <property type="match status" value="1"/>
</dbReference>
<proteinExistence type="predicted"/>
<evidence type="ECO:0000256" key="8">
    <source>
        <dbReference type="ARBA" id="ARBA00022833"/>
    </source>
</evidence>
<dbReference type="EMBL" id="FMIC01000002">
    <property type="protein sequence ID" value="SCL63825.1"/>
    <property type="molecule type" value="Genomic_DNA"/>
</dbReference>
<evidence type="ECO:0000256" key="5">
    <source>
        <dbReference type="ARBA" id="ARBA00022679"/>
    </source>
</evidence>
<evidence type="ECO:0000256" key="9">
    <source>
        <dbReference type="ARBA" id="ARBA00023015"/>
    </source>
</evidence>
<dbReference type="Gene3D" id="3.30.310.20">
    <property type="entry name" value="DNA-3-methyladenine glycosylase AlkA, N-terminal domain"/>
    <property type="match status" value="1"/>
</dbReference>
<dbReference type="GO" id="GO:0008270">
    <property type="term" value="F:zinc ion binding"/>
    <property type="evidence" value="ECO:0007669"/>
    <property type="project" value="InterPro"/>
</dbReference>
<sequence>MELDFERCYRAVDSRDQRFDGWFYTGVTSTGIYCRPSCPATTPKRQNVRFFPSAAAAQTAGLRACRRCRPDAAPGSPQWDVRADVVGRAMRLIADGVVDRDGIPGLAARLGYTERHLHRMLRAEMGAGPLALARAQRAQTARTLIETTGLSMAEIAFAAGFGSVRQFNDTVREVYGTAPSELRTARRRCPAPGGAGTITLRLAYRPPLHAEALLDFLALRALPGVEEVRDGTYRRGLRLPHGPGEAALTPADGHVTATLRLTDMRDLAPAVARCRRLLDLDADPTAVDGTLAADPALARAVAAEPGIRLPRSVDGFEMAVRAIVGQQVSVRSARTTLTRLLTHLSRPTRSGPGSVDQEVYALGSAPPGRELLDQPAEGAEEGWLSGFPGAEEVLGVPDEVFGMPVGRRETIRTLARAVADGSLDLAPGGDREETVRRLLALPGIGPWTAGYVAMRALGDPDVMLPTDLAVRRGAATLGLPDDPLTLDAYADRWRPWRSYAVIRLWRAG</sequence>
<dbReference type="SMART" id="SM01009">
    <property type="entry name" value="AlkA_N"/>
    <property type="match status" value="1"/>
</dbReference>
<dbReference type="GO" id="GO:0003700">
    <property type="term" value="F:DNA-binding transcription factor activity"/>
    <property type="evidence" value="ECO:0007669"/>
    <property type="project" value="InterPro"/>
</dbReference>
<dbReference type="InterPro" id="IPR010316">
    <property type="entry name" value="AlkA_N"/>
</dbReference>
<evidence type="ECO:0000256" key="3">
    <source>
        <dbReference type="ARBA" id="ARBA00012000"/>
    </source>
</evidence>
<dbReference type="SUPFAM" id="SSF46689">
    <property type="entry name" value="Homeodomain-like"/>
    <property type="match status" value="1"/>
</dbReference>
<comment type="catalytic activity">
    <reaction evidence="1">
        <text>Hydrolysis of alkylated DNA, releasing 3-methyladenine, 3-methylguanine, 7-methylguanine and 7-methyladenine.</text>
        <dbReference type="EC" id="3.2.2.21"/>
    </reaction>
</comment>
<protein>
    <recommendedName>
        <fullName evidence="3">DNA-3-methyladenine glycosylase II</fullName>
        <ecNumber evidence="3">3.2.2.21</ecNumber>
    </recommendedName>
</protein>
<dbReference type="STRING" id="47871.GA0070608_2856"/>
<dbReference type="GO" id="GO:0032259">
    <property type="term" value="P:methylation"/>
    <property type="evidence" value="ECO:0007669"/>
    <property type="project" value="UniProtKB-KW"/>
</dbReference>
<dbReference type="InterPro" id="IPR011257">
    <property type="entry name" value="DNA_glycosylase"/>
</dbReference>
<dbReference type="PROSITE" id="PS01124">
    <property type="entry name" value="HTH_ARAC_FAMILY_2"/>
    <property type="match status" value="1"/>
</dbReference>
<dbReference type="GO" id="GO:0043916">
    <property type="term" value="F:DNA-7-methylguanine glycosylase activity"/>
    <property type="evidence" value="ECO:0007669"/>
    <property type="project" value="TreeGrafter"/>
</dbReference>
<evidence type="ECO:0000256" key="7">
    <source>
        <dbReference type="ARBA" id="ARBA00022763"/>
    </source>
</evidence>
<evidence type="ECO:0000256" key="1">
    <source>
        <dbReference type="ARBA" id="ARBA00000086"/>
    </source>
</evidence>
<gene>
    <name evidence="15" type="ORF">GA0070608_2856</name>
    <name evidence="16" type="ORF">OIE14_17680</name>
</gene>
<evidence type="ECO:0000256" key="11">
    <source>
        <dbReference type="ARBA" id="ARBA00023159"/>
    </source>
</evidence>
<dbReference type="EMBL" id="CP109071">
    <property type="protein sequence ID" value="WSA30052.1"/>
    <property type="molecule type" value="Genomic_DNA"/>
</dbReference>
<dbReference type="InterPro" id="IPR018062">
    <property type="entry name" value="HTH_AraC-typ_CS"/>
</dbReference>
<keyword evidence="8" id="KW-0862">Zinc</keyword>
<dbReference type="Proteomes" id="UP000199343">
    <property type="component" value="Unassembled WGS sequence"/>
</dbReference>
<comment type="cofactor">
    <cofactor evidence="2">
        <name>Zn(2+)</name>
        <dbReference type="ChEBI" id="CHEBI:29105"/>
    </cofactor>
</comment>
<dbReference type="GO" id="GO:0006307">
    <property type="term" value="P:DNA alkylation repair"/>
    <property type="evidence" value="ECO:0007669"/>
    <property type="project" value="TreeGrafter"/>
</dbReference>
<evidence type="ECO:0000256" key="4">
    <source>
        <dbReference type="ARBA" id="ARBA00022603"/>
    </source>
</evidence>
<dbReference type="PANTHER" id="PTHR43003:SF13">
    <property type="entry name" value="DNA-3-METHYLADENINE GLYCOSYLASE 2"/>
    <property type="match status" value="1"/>
</dbReference>
<evidence type="ECO:0000256" key="12">
    <source>
        <dbReference type="ARBA" id="ARBA00023163"/>
    </source>
</evidence>
<evidence type="ECO:0000313" key="16">
    <source>
        <dbReference type="EMBL" id="WSA30052.1"/>
    </source>
</evidence>
<organism evidence="15 17">
    <name type="scientific">Micromonospora peucetia</name>
    <dbReference type="NCBI Taxonomy" id="47871"/>
    <lineage>
        <taxon>Bacteria</taxon>
        <taxon>Bacillati</taxon>
        <taxon>Actinomycetota</taxon>
        <taxon>Actinomycetes</taxon>
        <taxon>Micromonosporales</taxon>
        <taxon>Micromonosporaceae</taxon>
        <taxon>Micromonospora</taxon>
    </lineage>
</organism>
<dbReference type="GO" id="GO:0043565">
    <property type="term" value="F:sequence-specific DNA binding"/>
    <property type="evidence" value="ECO:0007669"/>
    <property type="project" value="InterPro"/>
</dbReference>
<evidence type="ECO:0000256" key="6">
    <source>
        <dbReference type="ARBA" id="ARBA00022723"/>
    </source>
</evidence>